<reference evidence="1 2" key="1">
    <citation type="submission" date="2021-06" db="EMBL/GenBank/DDBJ databases">
        <authorList>
            <person name="Sun Q."/>
            <person name="Li D."/>
        </authorList>
    </citation>
    <scope>NUCLEOTIDE SEQUENCE [LARGE SCALE GENOMIC DNA]</scope>
    <source>
        <strain evidence="1 2">MSJ-40</strain>
    </source>
</reference>
<evidence type="ECO:0000313" key="2">
    <source>
        <dbReference type="Proteomes" id="UP000749471"/>
    </source>
</evidence>
<gene>
    <name evidence="1" type="ORF">KQI42_19375</name>
</gene>
<name>A0ABS6EB53_9FIRM</name>
<sequence length="231" mass="24287">DGKNLLETSIKSKGGRVSKQGTVATFNELDLGIKSIETDKTGDATAVAGDILSGKTAYVKGKKLTGTMPNRGSLAQTITTQGGQYNLPSGYYSGGYIKAQFANLVASNVKAGINIGGITGSYESKLSFQYKYFSTSGTEESTITFTKHPSSPIFIAHIGSVSIGGGQYGWFAGVSKFCDEKGNTVADIRESNGTSIYASVSVSTDDRSCTARASASGDSRWWGRVMVVYGI</sequence>
<comment type="caution">
    <text evidence="1">The sequence shown here is derived from an EMBL/GenBank/DDBJ whole genome shotgun (WGS) entry which is preliminary data.</text>
</comment>
<dbReference type="EMBL" id="JAHLPM010000027">
    <property type="protein sequence ID" value="MBU5440158.1"/>
    <property type="molecule type" value="Genomic_DNA"/>
</dbReference>
<organism evidence="1 2">
    <name type="scientific">Tissierella simiarum</name>
    <dbReference type="NCBI Taxonomy" id="2841534"/>
    <lineage>
        <taxon>Bacteria</taxon>
        <taxon>Bacillati</taxon>
        <taxon>Bacillota</taxon>
        <taxon>Tissierellia</taxon>
        <taxon>Tissierellales</taxon>
        <taxon>Tissierellaceae</taxon>
        <taxon>Tissierella</taxon>
    </lineage>
</organism>
<dbReference type="Proteomes" id="UP000749471">
    <property type="component" value="Unassembled WGS sequence"/>
</dbReference>
<proteinExistence type="predicted"/>
<keyword evidence="2" id="KW-1185">Reference proteome</keyword>
<dbReference type="RefSeq" id="WP_216522169.1">
    <property type="nucleotide sequence ID" value="NZ_JAHLPM010000027.1"/>
</dbReference>
<protein>
    <submittedName>
        <fullName evidence="1">Uncharacterized protein</fullName>
    </submittedName>
</protein>
<feature type="non-terminal residue" evidence="1">
    <location>
        <position position="1"/>
    </location>
</feature>
<accession>A0ABS6EB53</accession>
<evidence type="ECO:0000313" key="1">
    <source>
        <dbReference type="EMBL" id="MBU5440158.1"/>
    </source>
</evidence>